<feature type="compositionally biased region" description="Polar residues" evidence="6">
    <location>
        <begin position="533"/>
        <end position="544"/>
    </location>
</feature>
<comment type="subcellular location">
    <subcellularLocation>
        <location evidence="1">Cytoplasm</location>
    </subcellularLocation>
</comment>
<dbReference type="GO" id="GO:0019894">
    <property type="term" value="F:kinesin binding"/>
    <property type="evidence" value="ECO:0007669"/>
    <property type="project" value="TreeGrafter"/>
</dbReference>
<dbReference type="GO" id="GO:0016192">
    <property type="term" value="P:vesicle-mediated transport"/>
    <property type="evidence" value="ECO:0007669"/>
    <property type="project" value="TreeGrafter"/>
</dbReference>
<accession>A0A5K3FC87</accession>
<dbReference type="GO" id="GO:0008432">
    <property type="term" value="F:JUN kinase binding"/>
    <property type="evidence" value="ECO:0007669"/>
    <property type="project" value="TreeGrafter"/>
</dbReference>
<dbReference type="Pfam" id="PF19056">
    <property type="entry name" value="WD40_2"/>
    <property type="match status" value="1"/>
</dbReference>
<dbReference type="GO" id="GO:0030159">
    <property type="term" value="F:signaling receptor complex adaptor activity"/>
    <property type="evidence" value="ECO:0007669"/>
    <property type="project" value="TreeGrafter"/>
</dbReference>
<comment type="similarity">
    <text evidence="2">Belongs to the JIP scaffold family.</text>
</comment>
<evidence type="ECO:0000259" key="8">
    <source>
        <dbReference type="PROSITE" id="PS51777"/>
    </source>
</evidence>
<dbReference type="Pfam" id="PF09744">
    <property type="entry name" value="RH1"/>
    <property type="match status" value="1"/>
</dbReference>
<dbReference type="GO" id="GO:0005737">
    <property type="term" value="C:cytoplasm"/>
    <property type="evidence" value="ECO:0007669"/>
    <property type="project" value="UniProtKB-SubCell"/>
</dbReference>
<feature type="compositionally biased region" description="Low complexity" evidence="6">
    <location>
        <begin position="545"/>
        <end position="557"/>
    </location>
</feature>
<dbReference type="Pfam" id="PF16471">
    <property type="entry name" value="JIP_LZII"/>
    <property type="match status" value="1"/>
</dbReference>
<dbReference type="Gene3D" id="1.20.5.1000">
    <property type="entry name" value="arf6 gtpase in complex with a specific effector, jip4"/>
    <property type="match status" value="1"/>
</dbReference>
<dbReference type="WBParaSite" id="MCU_006686-RB">
    <property type="protein sequence ID" value="MCU_006686-RB"/>
    <property type="gene ID" value="MCU_006686"/>
</dbReference>
<evidence type="ECO:0000256" key="6">
    <source>
        <dbReference type="SAM" id="MobiDB-lite"/>
    </source>
</evidence>
<evidence type="ECO:0000256" key="2">
    <source>
        <dbReference type="ARBA" id="ARBA00009866"/>
    </source>
</evidence>
<keyword evidence="3" id="KW-0963">Cytoplasm</keyword>
<evidence type="ECO:0000256" key="1">
    <source>
        <dbReference type="ARBA" id="ARBA00004496"/>
    </source>
</evidence>
<protein>
    <submittedName>
        <fullName evidence="9">RH2 domain-containing protein</fullName>
    </submittedName>
</protein>
<dbReference type="InterPro" id="IPR015943">
    <property type="entry name" value="WD40/YVTN_repeat-like_dom_sf"/>
</dbReference>
<dbReference type="SUPFAM" id="SSF161256">
    <property type="entry name" value="RILP dimerisation region"/>
    <property type="match status" value="1"/>
</dbReference>
<evidence type="ECO:0000259" key="7">
    <source>
        <dbReference type="PROSITE" id="PS51776"/>
    </source>
</evidence>
<name>A0A5K3FC87_MESCO</name>
<dbReference type="InterPro" id="IPR032486">
    <property type="entry name" value="JIP_LZII"/>
</dbReference>
<feature type="region of interest" description="Disordered" evidence="6">
    <location>
        <begin position="264"/>
        <end position="295"/>
    </location>
</feature>
<dbReference type="PROSITE" id="PS51776">
    <property type="entry name" value="RH1"/>
    <property type="match status" value="1"/>
</dbReference>
<feature type="domain" description="RH1" evidence="7">
    <location>
        <begin position="8"/>
        <end position="96"/>
    </location>
</feature>
<evidence type="ECO:0000256" key="4">
    <source>
        <dbReference type="ARBA" id="ARBA00023054"/>
    </source>
</evidence>
<dbReference type="InterPro" id="IPR011047">
    <property type="entry name" value="Quinoprotein_ADH-like_sf"/>
</dbReference>
<dbReference type="PROSITE" id="PS51777">
    <property type="entry name" value="RH2"/>
    <property type="match status" value="1"/>
</dbReference>
<dbReference type="GO" id="GO:0005078">
    <property type="term" value="F:MAP-kinase scaffold activity"/>
    <property type="evidence" value="ECO:0007669"/>
    <property type="project" value="InterPro"/>
</dbReference>
<dbReference type="PANTHER" id="PTHR13886:SF4">
    <property type="entry name" value="JNK-INTERACTING PROTEIN 3"/>
    <property type="match status" value="1"/>
</dbReference>
<feature type="region of interest" description="Disordered" evidence="6">
    <location>
        <begin position="730"/>
        <end position="764"/>
    </location>
</feature>
<evidence type="ECO:0000313" key="9">
    <source>
        <dbReference type="WBParaSite" id="MCU_006686-RB"/>
    </source>
</evidence>
<proteinExistence type="inferred from homology"/>
<feature type="region of interest" description="Disordered" evidence="6">
    <location>
        <begin position="533"/>
        <end position="557"/>
    </location>
</feature>
<dbReference type="SUPFAM" id="SSF50998">
    <property type="entry name" value="Quinoprotein alcohol dehydrogenase-like"/>
    <property type="match status" value="1"/>
</dbReference>
<sequence length="1286" mass="140109">MAESHNFAEADIASSHFSNDGDVKIHQLTLDIYAEFEKILKSYGEQPLRTLVPLVANLLETLNDVSLQKDKIIAELDVLKDHHTILLSKHESLRADLKNMEEQLFSLEDELHDKRKRIEALKSSSASSKKLLEMKLKSATDHIFRLEERDKELQSTYANLRQRYGDLFRAHVDLMERLRISAEEPSDDASVPTSSSKLKTQVPVVASCSSTTGIRNPLMFISHKGDSPYDWGVHQRALENANEVLPDVTLDADGSPFSKLSADERYEELSISEEKSDSGEMGDSSPVPCGKKELAPDFNVSKEVSKLVKENNELEETKNALNVVIHDLLTKLEEQNSEKLQLNETLSQMQISRSSMQLHITQLEADNTRLRKELTDALNAQKELEMNQTPFSKRTRFTREEMAKVLMERNQLQEDICDLREELNWATSNLSEHENGNANASSSANKFLVFFSRLFRKPSRRSHSSVSFDTSTSGVTVNVDGSRSNIVKSLEFVQNSSHQKRDQAVAVPPNWAWVAVPIAAKPCLPQPVVMQSSGVSNTPPSTRKASAAAVPPSSRSPTRLPLPLPLYRRPFPEALSGRMQIDSATCVYVDMGGFRPSGELLAGRSAFFDPEATSSHSSSNPSTDIAEAFSLSSELWVCLTGVVDAAVDWTPLAEQASADSSTHSEPKPVFHSQVVVVDANVPSRYIKSFSLLRSVVTCMAAVPGGAAKRDYDVLRLASATWDAIPFTKEAGGTSRSEALSEPLRPTTPPPACSEDEEHQSSFRTDNSLSSLRYFSTSQPDERVVDGCAEADKLASLQPQRDSAFDPDIPRSSSDGRNKDFYRVERQRFTKTASAAPNEDPVEPTTVGTTASMFTAQQTIWLGCQNGDIYLHSGVTAQQVALQTTRLPSAISAIRHFSGRVFVGLANGHIVVFRRQTSPRRSATPTHSSLLASATACPDDDDGGSSCEASQVLAVTSTQGDCRRNQLSIEEELSAADAGGGNWDLSEAVVIRCGPTTQFGVKALVVVPSALTLWAACKNRILVIDTTNFQRLFTIDVASSMGSSVKCMSWIRDGVWVSLRTEPVVRLYNAFTYEPMQELDMAHVILETLGVPGSRQLAVSASVTALGASPDHLWVGTKGGHVACAPFKQKKESRLGCANTSPQSTPIRRASRDSFEHFSPTNRTAQVDLSGISVSVYGHAEAVNFFALVSGPGATTSSSSSLAHTRLASSTPVNPTKTSPSSSATSAAASNSRFLMVSGGVGFVEYRDSSGSDEREKLVAKSQSHLLAWSVASTAQPIDAPDGPPPH</sequence>
<dbReference type="InterPro" id="IPR039911">
    <property type="entry name" value="JIP3/JIP4"/>
</dbReference>
<organism evidence="9">
    <name type="scientific">Mesocestoides corti</name>
    <name type="common">Flatworm</name>
    <dbReference type="NCBI Taxonomy" id="53468"/>
    <lineage>
        <taxon>Eukaryota</taxon>
        <taxon>Metazoa</taxon>
        <taxon>Spiralia</taxon>
        <taxon>Lophotrochozoa</taxon>
        <taxon>Platyhelminthes</taxon>
        <taxon>Cestoda</taxon>
        <taxon>Eucestoda</taxon>
        <taxon>Cyclophyllidea</taxon>
        <taxon>Mesocestoididae</taxon>
        <taxon>Mesocestoides</taxon>
    </lineage>
</organism>
<feature type="coiled-coil region" evidence="5">
    <location>
        <begin position="304"/>
        <end position="387"/>
    </location>
</feature>
<dbReference type="PANTHER" id="PTHR13886">
    <property type="entry name" value="JNK/SAPK-ASSOCIATED PROTEIN"/>
    <property type="match status" value="1"/>
</dbReference>
<feature type="region of interest" description="Disordered" evidence="6">
    <location>
        <begin position="1134"/>
        <end position="1158"/>
    </location>
</feature>
<feature type="region of interest" description="Disordered" evidence="6">
    <location>
        <begin position="795"/>
        <end position="820"/>
    </location>
</feature>
<feature type="coiled-coil region" evidence="5">
    <location>
        <begin position="83"/>
        <end position="163"/>
    </location>
</feature>
<keyword evidence="4 5" id="KW-0175">Coiled coil</keyword>
<evidence type="ECO:0000256" key="5">
    <source>
        <dbReference type="SAM" id="Coils"/>
    </source>
</evidence>
<reference evidence="9" key="1">
    <citation type="submission" date="2019-11" db="UniProtKB">
        <authorList>
            <consortium name="WormBaseParasite"/>
        </authorList>
    </citation>
    <scope>IDENTIFICATION</scope>
</reference>
<feature type="region of interest" description="Disordered" evidence="6">
    <location>
        <begin position="1196"/>
        <end position="1228"/>
    </location>
</feature>
<dbReference type="Gene3D" id="2.130.10.10">
    <property type="entry name" value="YVTN repeat-like/Quinoprotein amine dehydrogenase"/>
    <property type="match status" value="1"/>
</dbReference>
<feature type="compositionally biased region" description="Basic and acidic residues" evidence="6">
    <location>
        <begin position="264"/>
        <end position="278"/>
    </location>
</feature>
<feature type="domain" description="RH2" evidence="8">
    <location>
        <begin position="394"/>
        <end position="478"/>
    </location>
</feature>
<evidence type="ECO:0000256" key="3">
    <source>
        <dbReference type="ARBA" id="ARBA00022490"/>
    </source>
</evidence>
<dbReference type="InterPro" id="IPR034744">
    <property type="entry name" value="RH2"/>
</dbReference>
<dbReference type="InterPro" id="IPR034743">
    <property type="entry name" value="RH1"/>
</dbReference>